<dbReference type="InterPro" id="IPR013785">
    <property type="entry name" value="Aldolase_TIM"/>
</dbReference>
<proteinExistence type="inferred from homology"/>
<evidence type="ECO:0000256" key="2">
    <source>
        <dbReference type="ARBA" id="ARBA00009881"/>
    </source>
</evidence>
<reference evidence="12" key="1">
    <citation type="journal article" date="2019" name="Int. J. Syst. Evol. Microbiol.">
        <title>The Global Catalogue of Microorganisms (GCM) 10K type strain sequencing project: providing services to taxonomists for standard genome sequencing and annotation.</title>
        <authorList>
            <consortium name="The Broad Institute Genomics Platform"/>
            <consortium name="The Broad Institute Genome Sequencing Center for Infectious Disease"/>
            <person name="Wu L."/>
            <person name="Ma J."/>
        </authorList>
    </citation>
    <scope>NUCLEOTIDE SEQUENCE [LARGE SCALE GENOMIC DNA]</scope>
    <source>
        <strain evidence="12">JCM 18304</strain>
    </source>
</reference>
<keyword evidence="5" id="KW-0288">FMN</keyword>
<evidence type="ECO:0000313" key="11">
    <source>
        <dbReference type="EMBL" id="GAA5187105.1"/>
    </source>
</evidence>
<name>A0ABP9RVP3_9ACTN</name>
<feature type="chain" id="PRO_5047163778" description="Propionate 3-nitronate monooxygenase" evidence="10">
    <location>
        <begin position="17"/>
        <end position="343"/>
    </location>
</feature>
<evidence type="ECO:0000256" key="10">
    <source>
        <dbReference type="SAM" id="SignalP"/>
    </source>
</evidence>
<dbReference type="EMBL" id="BAABJQ010000009">
    <property type="protein sequence ID" value="GAA5187105.1"/>
    <property type="molecule type" value="Genomic_DNA"/>
</dbReference>
<dbReference type="RefSeq" id="WP_345630765.1">
    <property type="nucleotide sequence ID" value="NZ_BAABJQ010000009.1"/>
</dbReference>
<keyword evidence="4" id="KW-0285">Flavoprotein</keyword>
<dbReference type="CDD" id="cd04730">
    <property type="entry name" value="NPD_like"/>
    <property type="match status" value="1"/>
</dbReference>
<feature type="signal peptide" evidence="10">
    <location>
        <begin position="1"/>
        <end position="16"/>
    </location>
</feature>
<keyword evidence="6" id="KW-0560">Oxidoreductase</keyword>
<accession>A0ABP9RVP3</accession>
<evidence type="ECO:0000256" key="3">
    <source>
        <dbReference type="ARBA" id="ARBA00022575"/>
    </source>
</evidence>
<keyword evidence="12" id="KW-1185">Reference proteome</keyword>
<comment type="catalytic activity">
    <reaction evidence="9">
        <text>3 propionate 3-nitronate + 3 O2 + H2O = 3 3-oxopropanoate + 2 nitrate + nitrite + H2O2 + 3 H(+)</text>
        <dbReference type="Rhea" id="RHEA:57332"/>
        <dbReference type="ChEBI" id="CHEBI:15377"/>
        <dbReference type="ChEBI" id="CHEBI:15378"/>
        <dbReference type="ChEBI" id="CHEBI:15379"/>
        <dbReference type="ChEBI" id="CHEBI:16240"/>
        <dbReference type="ChEBI" id="CHEBI:16301"/>
        <dbReference type="ChEBI" id="CHEBI:17632"/>
        <dbReference type="ChEBI" id="CHEBI:33190"/>
        <dbReference type="ChEBI" id="CHEBI:136067"/>
    </reaction>
</comment>
<evidence type="ECO:0000256" key="9">
    <source>
        <dbReference type="ARBA" id="ARBA00049401"/>
    </source>
</evidence>
<dbReference type="GO" id="GO:0004497">
    <property type="term" value="F:monooxygenase activity"/>
    <property type="evidence" value="ECO:0007669"/>
    <property type="project" value="UniProtKB-KW"/>
</dbReference>
<comment type="cofactor">
    <cofactor evidence="1">
        <name>FMN</name>
        <dbReference type="ChEBI" id="CHEBI:58210"/>
    </cofactor>
</comment>
<dbReference type="SUPFAM" id="SSF51412">
    <property type="entry name" value="Inosine monophosphate dehydrogenase (IMPDH)"/>
    <property type="match status" value="1"/>
</dbReference>
<keyword evidence="3" id="KW-0216">Detoxification</keyword>
<evidence type="ECO:0000313" key="12">
    <source>
        <dbReference type="Proteomes" id="UP001501570"/>
    </source>
</evidence>
<evidence type="ECO:0000256" key="8">
    <source>
        <dbReference type="ARBA" id="ARBA00031155"/>
    </source>
</evidence>
<comment type="caution">
    <text evidence="11">The sequence shown here is derived from an EMBL/GenBank/DDBJ whole genome shotgun (WGS) entry which is preliminary data.</text>
</comment>
<dbReference type="PANTHER" id="PTHR42747">
    <property type="entry name" value="NITRONATE MONOOXYGENASE-RELATED"/>
    <property type="match status" value="1"/>
</dbReference>
<gene>
    <name evidence="11" type="ORF">GCM10023322_34670</name>
</gene>
<evidence type="ECO:0000256" key="4">
    <source>
        <dbReference type="ARBA" id="ARBA00022630"/>
    </source>
</evidence>
<evidence type="ECO:0000256" key="1">
    <source>
        <dbReference type="ARBA" id="ARBA00001917"/>
    </source>
</evidence>
<dbReference type="InterPro" id="IPR004136">
    <property type="entry name" value="NMO"/>
</dbReference>
<dbReference type="PANTHER" id="PTHR42747:SF3">
    <property type="entry name" value="NITRONATE MONOOXYGENASE-RELATED"/>
    <property type="match status" value="1"/>
</dbReference>
<dbReference type="Gene3D" id="3.20.20.70">
    <property type="entry name" value="Aldolase class I"/>
    <property type="match status" value="1"/>
</dbReference>
<sequence length="343" mass="34873">MSTLAVALGLSTPVIAAPMAGGAGTPALVTAAARAGSLGFVAAGYKTPQALADDIDTVAGASVPFGVNLFAPNPVPVDRAAFRRYAELIAVEARRYGIAPDPGAPVEDDDRWHDKLDVLRAAPVPVVSFTFGIPNRDDLAALRRTGALLVQTVTTVEEARAAAEAGVDALAVQSAAAGGHSGTLTPTRPLAETPITDLVAAVRHAVDLPVIAAGGLATPDGVAAAIRAGADAVAVGTVLLRSDEAGNSATHRAALADPGRTGTVLTHAFTGRPARALRNAFTDRYGGLAPYGYPALHHLTAAMRRAAAAAGDPERVHLWAGTGYRHATEGPATEILTRLAARL</sequence>
<evidence type="ECO:0000256" key="6">
    <source>
        <dbReference type="ARBA" id="ARBA00023002"/>
    </source>
</evidence>
<evidence type="ECO:0000256" key="7">
    <source>
        <dbReference type="ARBA" id="ARBA00023033"/>
    </source>
</evidence>
<protein>
    <recommendedName>
        <fullName evidence="8">Propionate 3-nitronate monooxygenase</fullName>
    </recommendedName>
</protein>
<evidence type="ECO:0000256" key="5">
    <source>
        <dbReference type="ARBA" id="ARBA00022643"/>
    </source>
</evidence>
<keyword evidence="7 11" id="KW-0503">Monooxygenase</keyword>
<dbReference type="Pfam" id="PF03060">
    <property type="entry name" value="NMO"/>
    <property type="match status" value="1"/>
</dbReference>
<organism evidence="11 12">
    <name type="scientific">Rugosimonospora acidiphila</name>
    <dbReference type="NCBI Taxonomy" id="556531"/>
    <lineage>
        <taxon>Bacteria</taxon>
        <taxon>Bacillati</taxon>
        <taxon>Actinomycetota</taxon>
        <taxon>Actinomycetes</taxon>
        <taxon>Micromonosporales</taxon>
        <taxon>Micromonosporaceae</taxon>
        <taxon>Rugosimonospora</taxon>
    </lineage>
</organism>
<dbReference type="Proteomes" id="UP001501570">
    <property type="component" value="Unassembled WGS sequence"/>
</dbReference>
<keyword evidence="10" id="KW-0732">Signal</keyword>
<comment type="similarity">
    <text evidence="2">Belongs to the nitronate monooxygenase family. NMO class I subfamily.</text>
</comment>